<evidence type="ECO:0000256" key="1">
    <source>
        <dbReference type="SAM" id="Phobius"/>
    </source>
</evidence>
<gene>
    <name evidence="2" type="ORF">LV75_004344</name>
</gene>
<evidence type="ECO:0000313" key="3">
    <source>
        <dbReference type="Proteomes" id="UP001205185"/>
    </source>
</evidence>
<evidence type="ECO:0000313" key="2">
    <source>
        <dbReference type="EMBL" id="MCP2271830.1"/>
    </source>
</evidence>
<organism evidence="2 3">
    <name type="scientific">Actinokineospora diospyrosa</name>
    <dbReference type="NCBI Taxonomy" id="103728"/>
    <lineage>
        <taxon>Bacteria</taxon>
        <taxon>Bacillati</taxon>
        <taxon>Actinomycetota</taxon>
        <taxon>Actinomycetes</taxon>
        <taxon>Pseudonocardiales</taxon>
        <taxon>Pseudonocardiaceae</taxon>
        <taxon>Actinokineospora</taxon>
    </lineage>
</organism>
<keyword evidence="1" id="KW-1133">Transmembrane helix</keyword>
<keyword evidence="1" id="KW-0472">Membrane</keyword>
<reference evidence="2 3" key="1">
    <citation type="submission" date="2022-06" db="EMBL/GenBank/DDBJ databases">
        <title>Genomic Encyclopedia of Archaeal and Bacterial Type Strains, Phase II (KMG-II): from individual species to whole genera.</title>
        <authorList>
            <person name="Goeker M."/>
        </authorList>
    </citation>
    <scope>NUCLEOTIDE SEQUENCE [LARGE SCALE GENOMIC DNA]</scope>
    <source>
        <strain evidence="2 3">DSM 44255</strain>
    </source>
</reference>
<feature type="transmembrane region" description="Helical" evidence="1">
    <location>
        <begin position="6"/>
        <end position="27"/>
    </location>
</feature>
<dbReference type="RefSeq" id="WP_253888791.1">
    <property type="nucleotide sequence ID" value="NZ_BAAAVB010000003.1"/>
</dbReference>
<accession>A0ABT1IGR5</accession>
<keyword evidence="1" id="KW-0812">Transmembrane</keyword>
<comment type="caution">
    <text evidence="2">The sequence shown here is derived from an EMBL/GenBank/DDBJ whole genome shotgun (WGS) entry which is preliminary data.</text>
</comment>
<sequence length="66" mass="7100">MWPWVLLGYAIFVGLLLGAAVFVALFGRDQEHRAAGYRVLKLIWFGVTGPGGAAALVVKLSEIGAW</sequence>
<name>A0ABT1IGR5_9PSEU</name>
<dbReference type="EMBL" id="JAMTCO010000010">
    <property type="protein sequence ID" value="MCP2271830.1"/>
    <property type="molecule type" value="Genomic_DNA"/>
</dbReference>
<proteinExistence type="predicted"/>
<feature type="transmembrane region" description="Helical" evidence="1">
    <location>
        <begin position="39"/>
        <end position="58"/>
    </location>
</feature>
<protein>
    <submittedName>
        <fullName evidence="2">Uncharacterized protein</fullName>
    </submittedName>
</protein>
<dbReference type="Proteomes" id="UP001205185">
    <property type="component" value="Unassembled WGS sequence"/>
</dbReference>
<keyword evidence="3" id="KW-1185">Reference proteome</keyword>